<sequence>MLVIKQDGTGVVIKVRVQPRASHNSLAGEMEGALKVRLTAPPVDGAANEACCKFFAQLFGVAKTDVEIMSGHSGRNKLIRIKGINESQARTVLGI</sequence>
<comment type="similarity">
    <text evidence="1 2">Belongs to the UPF0235 family.</text>
</comment>
<proteinExistence type="inferred from homology"/>
<dbReference type="EMBL" id="AWQQ01000042">
    <property type="protein sequence ID" value="PHJ38834.1"/>
    <property type="molecule type" value="Genomic_DNA"/>
</dbReference>
<dbReference type="SUPFAM" id="SSF69786">
    <property type="entry name" value="YggU-like"/>
    <property type="match status" value="1"/>
</dbReference>
<dbReference type="SMART" id="SM01152">
    <property type="entry name" value="DUF167"/>
    <property type="match status" value="1"/>
</dbReference>
<accession>A0A2C6MGK8</accession>
<dbReference type="AlphaFoldDB" id="A0A2C6MGK8"/>
<dbReference type="Gene3D" id="3.30.1200.10">
    <property type="entry name" value="YggU-like"/>
    <property type="match status" value="1"/>
</dbReference>
<dbReference type="Proteomes" id="UP000222564">
    <property type="component" value="Unassembled WGS sequence"/>
</dbReference>
<dbReference type="OrthoDB" id="9800587at2"/>
<dbReference type="InterPro" id="IPR003746">
    <property type="entry name" value="DUF167"/>
</dbReference>
<evidence type="ECO:0000313" key="3">
    <source>
        <dbReference type="EMBL" id="PHJ38834.1"/>
    </source>
</evidence>
<evidence type="ECO:0000256" key="1">
    <source>
        <dbReference type="ARBA" id="ARBA00010364"/>
    </source>
</evidence>
<keyword evidence="4" id="KW-1185">Reference proteome</keyword>
<dbReference type="RefSeq" id="WP_099082697.1">
    <property type="nucleotide sequence ID" value="NZ_AWQQ01000042.1"/>
</dbReference>
<dbReference type="HAMAP" id="MF_00634">
    <property type="entry name" value="UPF0235"/>
    <property type="match status" value="1"/>
</dbReference>
<evidence type="ECO:0000313" key="4">
    <source>
        <dbReference type="Proteomes" id="UP000222564"/>
    </source>
</evidence>
<dbReference type="Pfam" id="PF02594">
    <property type="entry name" value="DUF167"/>
    <property type="match status" value="1"/>
</dbReference>
<gene>
    <name evidence="3" type="ORF">P378_07630</name>
</gene>
<comment type="caution">
    <text evidence="3">The sequence shown here is derived from an EMBL/GenBank/DDBJ whole genome shotgun (WGS) entry which is preliminary data.</text>
</comment>
<dbReference type="NCBIfam" id="TIGR00251">
    <property type="entry name" value="DUF167 family protein"/>
    <property type="match status" value="1"/>
</dbReference>
<evidence type="ECO:0000256" key="2">
    <source>
        <dbReference type="HAMAP-Rule" id="MF_00634"/>
    </source>
</evidence>
<organism evidence="3 4">
    <name type="scientific">Desulforamulus profundi</name>
    <dbReference type="NCBI Taxonomy" id="1383067"/>
    <lineage>
        <taxon>Bacteria</taxon>
        <taxon>Bacillati</taxon>
        <taxon>Bacillota</taxon>
        <taxon>Clostridia</taxon>
        <taxon>Eubacteriales</taxon>
        <taxon>Peptococcaceae</taxon>
        <taxon>Desulforamulus</taxon>
    </lineage>
</organism>
<dbReference type="GO" id="GO:0005737">
    <property type="term" value="C:cytoplasm"/>
    <property type="evidence" value="ECO:0007669"/>
    <property type="project" value="TreeGrafter"/>
</dbReference>
<name>A0A2C6MGK8_9FIRM</name>
<protein>
    <recommendedName>
        <fullName evidence="2">UPF0235 protein P378_07630</fullName>
    </recommendedName>
</protein>
<dbReference type="PANTHER" id="PTHR13420:SF7">
    <property type="entry name" value="UPF0235 PROTEIN C15ORF40"/>
    <property type="match status" value="1"/>
</dbReference>
<dbReference type="PANTHER" id="PTHR13420">
    <property type="entry name" value="UPF0235 PROTEIN C15ORF40"/>
    <property type="match status" value="1"/>
</dbReference>
<reference evidence="3 4" key="1">
    <citation type="submission" date="2013-09" db="EMBL/GenBank/DDBJ databases">
        <title>Biodegradation of hydrocarbons in the deep terrestrial subsurface : characterization of a microbial consortium composed of two Desulfotomaculum species originating from a deep geological formation.</title>
        <authorList>
            <person name="Aullo T."/>
            <person name="Berlendis S."/>
            <person name="Lascourreges J.-F."/>
            <person name="Dessort D."/>
            <person name="Saint-Laurent S."/>
            <person name="Schraauwers B."/>
            <person name="Mas J."/>
            <person name="Magot M."/>
            <person name="Ranchou-Peyruse A."/>
        </authorList>
    </citation>
    <scope>NUCLEOTIDE SEQUENCE [LARGE SCALE GENOMIC DNA]</scope>
    <source>
        <strain evidence="3 4">Bs107</strain>
    </source>
</reference>
<dbReference type="InterPro" id="IPR036591">
    <property type="entry name" value="YggU-like_sf"/>
</dbReference>